<dbReference type="InterPro" id="IPR015422">
    <property type="entry name" value="PyrdxlP-dep_Trfase_small"/>
</dbReference>
<dbReference type="GO" id="GO:0030170">
    <property type="term" value="F:pyridoxal phosphate binding"/>
    <property type="evidence" value="ECO:0007669"/>
    <property type="project" value="InterPro"/>
</dbReference>
<dbReference type="InterPro" id="IPR004838">
    <property type="entry name" value="NHTrfase_class1_PyrdxlP-BS"/>
</dbReference>
<dbReference type="CDD" id="cd00609">
    <property type="entry name" value="AAT_like"/>
    <property type="match status" value="1"/>
</dbReference>
<evidence type="ECO:0000256" key="7">
    <source>
        <dbReference type="ARBA" id="ARBA00049185"/>
    </source>
</evidence>
<proteinExistence type="inferred from homology"/>
<evidence type="ECO:0000313" key="11">
    <source>
        <dbReference type="Proteomes" id="UP000001176"/>
    </source>
</evidence>
<dbReference type="GO" id="GO:0006520">
    <property type="term" value="P:amino acid metabolic process"/>
    <property type="evidence" value="ECO:0007669"/>
    <property type="project" value="InterPro"/>
</dbReference>
<dbReference type="AlphaFoldDB" id="A9HSE7"/>
<dbReference type="InterPro" id="IPR004839">
    <property type="entry name" value="Aminotransferase_I/II_large"/>
</dbReference>
<evidence type="ECO:0000256" key="6">
    <source>
        <dbReference type="ARBA" id="ARBA00022898"/>
    </source>
</evidence>
<feature type="domain" description="Aminotransferase class I/classII large" evidence="9">
    <location>
        <begin position="46"/>
        <end position="406"/>
    </location>
</feature>
<evidence type="ECO:0000256" key="3">
    <source>
        <dbReference type="ARBA" id="ARBA00011738"/>
    </source>
</evidence>
<sequence length="414" mass="43700">MNVTGTGPAGVGVAEPGFAARTARLDSPATIAMAVRARALRAEGHQVLSLALGEPDFATPHAVIEAAHRAALDGQTKYPPVDGTPALKAAIARKFERENGLAYTPAELMVSNGGKQVIFNAFMATIDAGDEIVIPSPYWVSYPLAARLFGGVPVFAACREEDGFRLTAPALEAALSPRTRWVVLNFPNNPTGAVVTLADLEAISEVLRRYPQAWILSDEIYEHLVFDGARHHSLAAVAPDLKSRILTLNGVSKSYAMTGWRIGYGGGPARLIRMMTRVQGNATSGVCSIAQAAAAAALDGPAGLVAEMRDTYARRRAMVVESLRAIPGVTCAMPQGAFYAYPGIAGCLGKTSQGGRMLRTDEDFAIALLDEQHVACVQGSAFGKGPYLRLSCATDDETLREACARIATFVAGLG</sequence>
<dbReference type="EMBL" id="AM889285">
    <property type="protein sequence ID" value="CAP57068.1"/>
    <property type="molecule type" value="Genomic_DNA"/>
</dbReference>
<evidence type="ECO:0000256" key="8">
    <source>
        <dbReference type="RuleBase" id="RU000481"/>
    </source>
</evidence>
<dbReference type="InterPro" id="IPR015421">
    <property type="entry name" value="PyrdxlP-dep_Trfase_major"/>
</dbReference>
<keyword evidence="6" id="KW-0663">Pyridoxal phosphate</keyword>
<dbReference type="FunFam" id="3.40.640.10:FF:000033">
    <property type="entry name" value="Aspartate aminotransferase"/>
    <property type="match status" value="1"/>
</dbReference>
<evidence type="ECO:0000259" key="9">
    <source>
        <dbReference type="Pfam" id="PF00155"/>
    </source>
</evidence>
<dbReference type="InterPro" id="IPR050596">
    <property type="entry name" value="AspAT/PAT-like"/>
</dbReference>
<dbReference type="GO" id="GO:0004069">
    <property type="term" value="F:L-aspartate:2-oxoglutarate aminotransferase activity"/>
    <property type="evidence" value="ECO:0007669"/>
    <property type="project" value="UniProtKB-EC"/>
</dbReference>
<evidence type="ECO:0000256" key="2">
    <source>
        <dbReference type="ARBA" id="ARBA00007441"/>
    </source>
</evidence>
<dbReference type="Proteomes" id="UP000001176">
    <property type="component" value="Chromosome"/>
</dbReference>
<reference evidence="10 11" key="1">
    <citation type="journal article" date="2009" name="BMC Genomics">
        <title>Complete genome sequence of the sugarcane nitrogen-fixing endophyte Gluconacetobacter diazotrophicus Pal5.</title>
        <authorList>
            <person name="Bertalan M."/>
            <person name="Albano R."/>
            <person name="Padua V."/>
            <person name="Rouws L."/>
            <person name="Rojas C."/>
            <person name="Hemerly A."/>
            <person name="Teixeira K."/>
            <person name="Schwab S."/>
            <person name="Araujo J."/>
            <person name="Oliveira A."/>
            <person name="Franca L."/>
            <person name="Magalhaes V."/>
            <person name="Alqueres S."/>
            <person name="Cardoso A."/>
            <person name="Almeida W."/>
            <person name="Loureiro M.M."/>
            <person name="Nogueira E."/>
            <person name="Cidade D."/>
            <person name="Oliveira D."/>
            <person name="Simao T."/>
            <person name="Macedo J."/>
            <person name="Valadao A."/>
            <person name="Dreschsel M."/>
            <person name="Freitas F."/>
            <person name="Vidal M."/>
            <person name="Guedes H."/>
            <person name="Rodrigues E."/>
            <person name="Meneses C."/>
            <person name="Brioso P."/>
            <person name="Pozzer L."/>
            <person name="Figueiredo D."/>
            <person name="Montano H."/>
            <person name="Junior J."/>
            <person name="Filho G."/>
            <person name="Flores V."/>
            <person name="Ferreira B."/>
            <person name="Branco A."/>
            <person name="Gonzalez P."/>
            <person name="Guillobel H."/>
            <person name="Lemos M."/>
            <person name="Seibel L."/>
            <person name="Macedo J."/>
            <person name="Alves-Ferreira M."/>
            <person name="Sachetto-Martins G."/>
            <person name="Coelho A."/>
            <person name="Santos E."/>
            <person name="Amaral G."/>
            <person name="Neves A."/>
            <person name="Pacheco A.B."/>
            <person name="Carvalho D."/>
            <person name="Lery L."/>
            <person name="Bisch P."/>
            <person name="Rossle S.C."/>
            <person name="Urmenyi T."/>
            <person name="Kruger W.V."/>
            <person name="Martins O."/>
            <person name="Baldani J.I."/>
            <person name="Ferreira P.C."/>
        </authorList>
    </citation>
    <scope>NUCLEOTIDE SEQUENCE [LARGE SCALE GENOMIC DNA]</scope>
    <source>
        <strain evidence="11">ATCC 49037 / DSM 5601 / CCUG 37298 / CIP 103539 / LMG 7603 / PAl5</strain>
    </source>
</reference>
<keyword evidence="4 8" id="KW-0032">Aminotransferase</keyword>
<comment type="cofactor">
    <cofactor evidence="1 8">
        <name>pyridoxal 5'-phosphate</name>
        <dbReference type="ChEBI" id="CHEBI:597326"/>
    </cofactor>
</comment>
<comment type="subunit">
    <text evidence="3">Homodimer.</text>
</comment>
<dbReference type="SUPFAM" id="SSF53383">
    <property type="entry name" value="PLP-dependent transferases"/>
    <property type="match status" value="1"/>
</dbReference>
<evidence type="ECO:0000256" key="4">
    <source>
        <dbReference type="ARBA" id="ARBA00022576"/>
    </source>
</evidence>
<comment type="catalytic activity">
    <reaction evidence="7">
        <text>L-aspartate + 2-oxoglutarate = oxaloacetate + L-glutamate</text>
        <dbReference type="Rhea" id="RHEA:21824"/>
        <dbReference type="ChEBI" id="CHEBI:16452"/>
        <dbReference type="ChEBI" id="CHEBI:16810"/>
        <dbReference type="ChEBI" id="CHEBI:29985"/>
        <dbReference type="ChEBI" id="CHEBI:29991"/>
        <dbReference type="EC" id="2.6.1.1"/>
    </reaction>
</comment>
<dbReference type="InterPro" id="IPR015424">
    <property type="entry name" value="PyrdxlP-dep_Trfase"/>
</dbReference>
<dbReference type="PROSITE" id="PS00105">
    <property type="entry name" value="AA_TRANSFER_CLASS_1"/>
    <property type="match status" value="1"/>
</dbReference>
<evidence type="ECO:0000256" key="1">
    <source>
        <dbReference type="ARBA" id="ARBA00001933"/>
    </source>
</evidence>
<dbReference type="PANTHER" id="PTHR46383:SF1">
    <property type="entry name" value="ASPARTATE AMINOTRANSFERASE"/>
    <property type="match status" value="1"/>
</dbReference>
<dbReference type="EC" id="2.6.1.-" evidence="8"/>
<dbReference type="PANTHER" id="PTHR46383">
    <property type="entry name" value="ASPARTATE AMINOTRANSFERASE"/>
    <property type="match status" value="1"/>
</dbReference>
<comment type="similarity">
    <text evidence="2 8">Belongs to the class-I pyridoxal-phosphate-dependent aminotransferase family.</text>
</comment>
<evidence type="ECO:0000313" key="10">
    <source>
        <dbReference type="EMBL" id="CAP57068.1"/>
    </source>
</evidence>
<name>A9HSE7_GLUDA</name>
<accession>A9HSE7</accession>
<organism evidence="10 11">
    <name type="scientific">Gluconacetobacter diazotrophicus (strain ATCC 49037 / DSM 5601 / CCUG 37298 / CIP 103539 / LMG 7603 / PAl5)</name>
    <dbReference type="NCBI Taxonomy" id="272568"/>
    <lineage>
        <taxon>Bacteria</taxon>
        <taxon>Pseudomonadati</taxon>
        <taxon>Pseudomonadota</taxon>
        <taxon>Alphaproteobacteria</taxon>
        <taxon>Acetobacterales</taxon>
        <taxon>Acetobacteraceae</taxon>
        <taxon>Gluconacetobacter</taxon>
    </lineage>
</organism>
<keyword evidence="5 8" id="KW-0808">Transferase</keyword>
<dbReference type="Gene3D" id="3.40.640.10">
    <property type="entry name" value="Type I PLP-dependent aspartate aminotransferase-like (Major domain)"/>
    <property type="match status" value="1"/>
</dbReference>
<dbReference type="KEGG" id="gdi:GDI3125"/>
<protein>
    <recommendedName>
        <fullName evidence="8">Aminotransferase</fullName>
        <ecNumber evidence="8">2.6.1.-</ecNumber>
    </recommendedName>
</protein>
<dbReference type="Pfam" id="PF00155">
    <property type="entry name" value="Aminotran_1_2"/>
    <property type="match status" value="1"/>
</dbReference>
<gene>
    <name evidence="10" type="ordered locus">GDI3125</name>
</gene>
<keyword evidence="11" id="KW-1185">Reference proteome</keyword>
<evidence type="ECO:0000256" key="5">
    <source>
        <dbReference type="ARBA" id="ARBA00022679"/>
    </source>
</evidence>
<dbReference type="Gene3D" id="3.90.1150.10">
    <property type="entry name" value="Aspartate Aminotransferase, domain 1"/>
    <property type="match status" value="1"/>
</dbReference>